<feature type="active site" evidence="2">
    <location>
        <position position="229"/>
    </location>
</feature>
<dbReference type="RefSeq" id="WP_253360261.1">
    <property type="nucleotide sequence ID" value="NZ_JAIULA010000009.1"/>
</dbReference>
<organism evidence="5 6">
    <name type="scientific">Ligilactobacillus ubinensis</name>
    <dbReference type="NCBI Taxonomy" id="2876789"/>
    <lineage>
        <taxon>Bacteria</taxon>
        <taxon>Bacillati</taxon>
        <taxon>Bacillota</taxon>
        <taxon>Bacilli</taxon>
        <taxon>Lactobacillales</taxon>
        <taxon>Lactobacillaceae</taxon>
        <taxon>Ligilactobacillus</taxon>
    </lineage>
</organism>
<dbReference type="PANTHER" id="PTHR43217:SF2">
    <property type="entry name" value="SUCCINATE-SEMIALDEHYDE DEHYDROGENASE [NADP(+)]"/>
    <property type="match status" value="1"/>
</dbReference>
<dbReference type="PROSITE" id="PS00070">
    <property type="entry name" value="ALDEHYDE_DEHYDR_CYS"/>
    <property type="match status" value="1"/>
</dbReference>
<name>A0A9X2FK86_9LACO</name>
<proteinExistence type="inferred from homology"/>
<keyword evidence="1 3" id="KW-0560">Oxidoreductase</keyword>
<evidence type="ECO:0000256" key="2">
    <source>
        <dbReference type="PROSITE-ProRule" id="PRU10007"/>
    </source>
</evidence>
<evidence type="ECO:0000256" key="3">
    <source>
        <dbReference type="RuleBase" id="RU003345"/>
    </source>
</evidence>
<sequence>MIYKVTNPYTGRVEAIFPEATPVEIVDAYRNAQKYYNFAQQQQVAERVEKLHLLAQVFRDNATNLARLETVNMGKLYTEALGEVNAAANIAEYYAENGAQALQDKNYTYKGNQNAILHYEATGIVLAIEPWNFPYTQVMRVFAPNYLLGNAVILKHAPSVAGCARELEMIVKQATIKKGAFKNLFLNEDQVGELIKQPLVQGVALTGSVTAGKIVAGKTSANLVKTTLELGGNDAFIVLPDADLKKAAADAVTARLRNAGQACNGAKRYIVTKEQAAEFIELVKKGFENQILGDPLEKQTTLAPLATREQQLRLQKQVEMAIAHGAKILLDGGIEKRAGFFFKPILITDLTPDNPMFDEEFFGPVGQVHIVEDIEAAIRLANQSQYGLAGSIYTNDTSQAITIAKQLETGQVFINQPAGGYPELPFGGVKNSGYGREMSELALYEFANQKIIAL</sequence>
<dbReference type="GO" id="GO:0004777">
    <property type="term" value="F:succinate-semialdehyde dehydrogenase (NAD+) activity"/>
    <property type="evidence" value="ECO:0007669"/>
    <property type="project" value="TreeGrafter"/>
</dbReference>
<reference evidence="5 6" key="1">
    <citation type="journal article" date="2023" name="Int. J. Syst. Evol. Microbiol.">
        <title>Ligilactobacillus ubinensis sp. nov., a novel species isolated from the wild ferment of a durian fruit (Durio zibethinus).</title>
        <authorList>
            <person name="Heng Y.C."/>
            <person name="Menon N."/>
            <person name="Chen B."/>
            <person name="Loo B.Z.L."/>
            <person name="Wong G.W.J."/>
            <person name="Lim A.C.H."/>
            <person name="Silvaraju S."/>
            <person name="Kittelmann S."/>
        </authorList>
    </citation>
    <scope>NUCLEOTIDE SEQUENCE [LARGE SCALE GENOMIC DNA]</scope>
    <source>
        <strain evidence="5 6">WILCCON 0076</strain>
    </source>
</reference>
<dbReference type="AlphaFoldDB" id="A0A9X2FK86"/>
<protein>
    <submittedName>
        <fullName evidence="5">Aldehyde dehydrogenase family protein</fullName>
    </submittedName>
</protein>
<accession>A0A9X2FK86</accession>
<dbReference type="PANTHER" id="PTHR43217">
    <property type="entry name" value="SUCCINATE SEMIALDEHYDE DEHYDROGENASE [NAD(P)+] SAD"/>
    <property type="match status" value="1"/>
</dbReference>
<dbReference type="InterPro" id="IPR016160">
    <property type="entry name" value="Ald_DH_CS_CYS"/>
</dbReference>
<dbReference type="InterPro" id="IPR016161">
    <property type="entry name" value="Ald_DH/histidinol_DH"/>
</dbReference>
<dbReference type="InterPro" id="IPR047110">
    <property type="entry name" value="GABD/Sad-like"/>
</dbReference>
<dbReference type="Proteomes" id="UP001139006">
    <property type="component" value="Unassembled WGS sequence"/>
</dbReference>
<gene>
    <name evidence="5" type="ORF">LB941_05815</name>
</gene>
<dbReference type="SUPFAM" id="SSF53720">
    <property type="entry name" value="ALDH-like"/>
    <property type="match status" value="1"/>
</dbReference>
<comment type="similarity">
    <text evidence="3">Belongs to the aldehyde dehydrogenase family.</text>
</comment>
<dbReference type="InterPro" id="IPR029510">
    <property type="entry name" value="Ald_DH_CS_GLU"/>
</dbReference>
<dbReference type="EMBL" id="JAIULA010000009">
    <property type="protein sequence ID" value="MCP0886855.1"/>
    <property type="molecule type" value="Genomic_DNA"/>
</dbReference>
<evidence type="ECO:0000259" key="4">
    <source>
        <dbReference type="Pfam" id="PF00171"/>
    </source>
</evidence>
<evidence type="ECO:0000313" key="5">
    <source>
        <dbReference type="EMBL" id="MCP0886855.1"/>
    </source>
</evidence>
<dbReference type="Pfam" id="PF00171">
    <property type="entry name" value="Aldedh"/>
    <property type="match status" value="1"/>
</dbReference>
<dbReference type="Gene3D" id="3.40.309.10">
    <property type="entry name" value="Aldehyde Dehydrogenase, Chain A, domain 2"/>
    <property type="match status" value="1"/>
</dbReference>
<dbReference type="PROSITE" id="PS00687">
    <property type="entry name" value="ALDEHYDE_DEHYDR_GLU"/>
    <property type="match status" value="1"/>
</dbReference>
<evidence type="ECO:0000256" key="1">
    <source>
        <dbReference type="ARBA" id="ARBA00023002"/>
    </source>
</evidence>
<feature type="domain" description="Aldehyde dehydrogenase" evidence="4">
    <location>
        <begin position="3"/>
        <end position="451"/>
    </location>
</feature>
<keyword evidence="6" id="KW-1185">Reference proteome</keyword>
<dbReference type="Gene3D" id="3.40.605.10">
    <property type="entry name" value="Aldehyde Dehydrogenase, Chain A, domain 1"/>
    <property type="match status" value="1"/>
</dbReference>
<dbReference type="InterPro" id="IPR015590">
    <property type="entry name" value="Aldehyde_DH_dom"/>
</dbReference>
<dbReference type="InterPro" id="IPR016162">
    <property type="entry name" value="Ald_DH_N"/>
</dbReference>
<comment type="caution">
    <text evidence="5">The sequence shown here is derived from an EMBL/GenBank/DDBJ whole genome shotgun (WGS) entry which is preliminary data.</text>
</comment>
<evidence type="ECO:0000313" key="6">
    <source>
        <dbReference type="Proteomes" id="UP001139006"/>
    </source>
</evidence>
<dbReference type="InterPro" id="IPR016163">
    <property type="entry name" value="Ald_DH_C"/>
</dbReference>